<dbReference type="InterPro" id="IPR015943">
    <property type="entry name" value="WD40/YVTN_repeat-like_dom_sf"/>
</dbReference>
<keyword evidence="11" id="KW-1185">Reference proteome</keyword>
<evidence type="ECO:0000259" key="8">
    <source>
        <dbReference type="Pfam" id="PF20946"/>
    </source>
</evidence>
<dbReference type="PROSITE" id="PS50082">
    <property type="entry name" value="WD_REPEATS_2"/>
    <property type="match status" value="1"/>
</dbReference>
<dbReference type="PANTHER" id="PTHR19932">
    <property type="entry name" value="WD REPEAT AND HMG-BOX DNA BINDING PROTEIN"/>
    <property type="match status" value="1"/>
</dbReference>
<dbReference type="Pfam" id="PF24817">
    <property type="entry name" value="WD40_WDHD1_1st"/>
    <property type="match status" value="1"/>
</dbReference>
<dbReference type="PROSITE" id="PS50294">
    <property type="entry name" value="WD_REPEATS_REGION"/>
    <property type="match status" value="1"/>
</dbReference>
<dbReference type="AlphaFoldDB" id="A0A0F4Z9A9"/>
<evidence type="ECO:0000256" key="6">
    <source>
        <dbReference type="SAM" id="MobiDB-lite"/>
    </source>
</evidence>
<dbReference type="Pfam" id="PF12341">
    <property type="entry name" value="Mcl1_mid"/>
    <property type="match status" value="1"/>
</dbReference>
<feature type="repeat" description="WD" evidence="5">
    <location>
        <begin position="232"/>
        <end position="273"/>
    </location>
</feature>
<feature type="domain" description="WDHD1/CFT4 second beta-propeller" evidence="7">
    <location>
        <begin position="400"/>
        <end position="690"/>
    </location>
</feature>
<dbReference type="OrthoDB" id="427368at2759"/>
<organism evidence="10 11">
    <name type="scientific">Thielaviopsis punctulata</name>
    <dbReference type="NCBI Taxonomy" id="72032"/>
    <lineage>
        <taxon>Eukaryota</taxon>
        <taxon>Fungi</taxon>
        <taxon>Dikarya</taxon>
        <taxon>Ascomycota</taxon>
        <taxon>Pezizomycotina</taxon>
        <taxon>Sordariomycetes</taxon>
        <taxon>Hypocreomycetidae</taxon>
        <taxon>Microascales</taxon>
        <taxon>Ceratocystidaceae</taxon>
        <taxon>Thielaviopsis</taxon>
    </lineage>
</organism>
<dbReference type="InterPro" id="IPR036322">
    <property type="entry name" value="WD40_repeat_dom_sf"/>
</dbReference>
<dbReference type="Pfam" id="PF20946">
    <property type="entry name" value="Ctf4_C"/>
    <property type="match status" value="1"/>
</dbReference>
<name>A0A0F4Z9A9_9PEZI</name>
<dbReference type="InterPro" id="IPR048591">
    <property type="entry name" value="WDHD1/CFT4_hel"/>
</dbReference>
<dbReference type="InterPro" id="IPR057646">
    <property type="entry name" value="WD40_WDHD1_1st"/>
</dbReference>
<sequence>MDVDRPPAPRPRARPAFTRGTTRCAYTPDGTRLITAGANPTLRLYKTGFDGEPVNIDECPQINLAVAAGPDAFYVGDEDGVVSAYSLDPPAFREYLVRMSLPVRDLALSADGQWLAIAGDELTVRLVHTGDRSRVRVLREHNRPAKHVSLDPRGTLAAVSGQDGIVYVYSLTSEQPELLKKLDGMVGALDGDALASAQVAWHPDGRAFAVASPMRDVFLVAKDDWQKHAVFENGHAAPITALAWAPNGAVLATAGQDGKVLLWDAASQTIVQRYDFANVMHLAWHPSKNLLSFTTSDGEVYIFPDLLTAPYDGLLSLPPQRSVSNHIVAAPRPLSVQHGVGASADVDLDDGSDMDDFVVDDDGAGYTSGRKRRAPDGSSEHPAKLARRGAATPAHTLVHEAFQPGATPWRGNRKYLCLNLVGAVWTVDQDSHHTVTVEFYDREMYRDFHFTDTFLYDKACLSTRGALFASPPRGKDVPAVLFYRPHETWTQRIDWRTELPRGEAVVAMSLSDAFVTVVTTAGYVRVFTLFGLPYRVTRPKSLPAVTCASWKDYVMTVGNGPVGADGQTRLLYTIENVKKDEVIQNEDTVALASGTTLRSVFFSDTGAPCIYDSTGVLLTLVHWRKPGRAYWAPLLDTKLLPRLASGRKNETYFPIAVADNKFHCIILKGGDRYPYFPRPLLSDFDFSVPLHSTADARRKTRERTRPADDDDDDLMADGSDSEPDLEPSEARRHEQAFLLHRLDAAQLADEAEVSGSYAARSALARVATLLDKTLLQLLAVECREGEERGMKALELVGLLSDRTGRVIQAAQQIAERYECGMLTEKIREMAERATEE</sequence>
<dbReference type="GO" id="GO:0043596">
    <property type="term" value="C:nuclear replication fork"/>
    <property type="evidence" value="ECO:0007669"/>
    <property type="project" value="EnsemblFungi"/>
</dbReference>
<feature type="domain" description="WDHD1/CFT4 helical bundle" evidence="8">
    <location>
        <begin position="733"/>
        <end position="835"/>
    </location>
</feature>
<dbReference type="SMART" id="SM00320">
    <property type="entry name" value="WD40"/>
    <property type="match status" value="6"/>
</dbReference>
<evidence type="ECO:0000256" key="1">
    <source>
        <dbReference type="ARBA" id="ARBA00004123"/>
    </source>
</evidence>
<keyword evidence="2 5" id="KW-0853">WD repeat</keyword>
<evidence type="ECO:0000256" key="5">
    <source>
        <dbReference type="PROSITE-ProRule" id="PRU00221"/>
    </source>
</evidence>
<gene>
    <name evidence="10" type="ORF">TD95_001637</name>
</gene>
<dbReference type="Proteomes" id="UP000033483">
    <property type="component" value="Unassembled WGS sequence"/>
</dbReference>
<dbReference type="GO" id="GO:0005654">
    <property type="term" value="C:nucleoplasm"/>
    <property type="evidence" value="ECO:0007669"/>
    <property type="project" value="EnsemblFungi"/>
</dbReference>
<dbReference type="EMBL" id="LAEV01002045">
    <property type="protein sequence ID" value="KKA26686.1"/>
    <property type="molecule type" value="Genomic_DNA"/>
</dbReference>
<evidence type="ECO:0000313" key="11">
    <source>
        <dbReference type="Proteomes" id="UP000033483"/>
    </source>
</evidence>
<dbReference type="SUPFAM" id="SSF50978">
    <property type="entry name" value="WD40 repeat-like"/>
    <property type="match status" value="1"/>
</dbReference>
<comment type="caution">
    <text evidence="10">The sequence shown here is derived from an EMBL/GenBank/DDBJ whole genome shotgun (WGS) entry which is preliminary data.</text>
</comment>
<dbReference type="GO" id="GO:0000792">
    <property type="term" value="C:heterochromatin"/>
    <property type="evidence" value="ECO:0007669"/>
    <property type="project" value="EnsemblFungi"/>
</dbReference>
<dbReference type="PANTHER" id="PTHR19932:SF10">
    <property type="entry name" value="WD REPEAT AND HMG-BOX DNA-BINDING PROTEIN 1"/>
    <property type="match status" value="1"/>
</dbReference>
<dbReference type="GO" id="GO:0003682">
    <property type="term" value="F:chromatin binding"/>
    <property type="evidence" value="ECO:0007669"/>
    <property type="project" value="TreeGrafter"/>
</dbReference>
<dbReference type="GO" id="GO:0006335">
    <property type="term" value="P:DNA replication-dependent chromatin assembly"/>
    <property type="evidence" value="ECO:0007669"/>
    <property type="project" value="EnsemblFungi"/>
</dbReference>
<evidence type="ECO:0000256" key="3">
    <source>
        <dbReference type="ARBA" id="ARBA00022737"/>
    </source>
</evidence>
<dbReference type="GO" id="GO:0006281">
    <property type="term" value="P:DNA repair"/>
    <property type="evidence" value="ECO:0007669"/>
    <property type="project" value="TreeGrafter"/>
</dbReference>
<dbReference type="Gene3D" id="2.130.10.10">
    <property type="entry name" value="YVTN repeat-like/Quinoprotein amine dehydrogenase"/>
    <property type="match status" value="2"/>
</dbReference>
<feature type="region of interest" description="Disordered" evidence="6">
    <location>
        <begin position="696"/>
        <end position="732"/>
    </location>
</feature>
<evidence type="ECO:0000256" key="2">
    <source>
        <dbReference type="ARBA" id="ARBA00022574"/>
    </source>
</evidence>
<evidence type="ECO:0000259" key="7">
    <source>
        <dbReference type="Pfam" id="PF12341"/>
    </source>
</evidence>
<feature type="region of interest" description="Disordered" evidence="6">
    <location>
        <begin position="359"/>
        <end position="385"/>
    </location>
</feature>
<dbReference type="InterPro" id="IPR001680">
    <property type="entry name" value="WD40_rpt"/>
</dbReference>
<proteinExistence type="predicted"/>
<keyword evidence="4" id="KW-0539">Nucleus</keyword>
<evidence type="ECO:0000313" key="10">
    <source>
        <dbReference type="EMBL" id="KKA26686.1"/>
    </source>
</evidence>
<dbReference type="GO" id="GO:1903461">
    <property type="term" value="P:Okazaki fragment processing involved in mitotic DNA replication"/>
    <property type="evidence" value="ECO:0007669"/>
    <property type="project" value="EnsemblFungi"/>
</dbReference>
<protein>
    <submittedName>
        <fullName evidence="10">Uncharacterized protein</fullName>
    </submittedName>
</protein>
<accession>A0A0F4Z9A9</accession>
<feature type="domain" description="WDHD1 first WD40" evidence="9">
    <location>
        <begin position="14"/>
        <end position="300"/>
    </location>
</feature>
<evidence type="ECO:0000259" key="9">
    <source>
        <dbReference type="Pfam" id="PF24817"/>
    </source>
</evidence>
<reference evidence="10 11" key="1">
    <citation type="submission" date="2015-03" db="EMBL/GenBank/DDBJ databases">
        <authorList>
            <person name="Radwan O."/>
            <person name="Al-Naeli F.A."/>
            <person name="Rendon G.A."/>
            <person name="Fields C."/>
        </authorList>
    </citation>
    <scope>NUCLEOTIDE SEQUENCE [LARGE SCALE GENOMIC DNA]</scope>
    <source>
        <strain evidence="10">CR-DP1</strain>
    </source>
</reference>
<feature type="compositionally biased region" description="Acidic residues" evidence="6">
    <location>
        <begin position="708"/>
        <end position="727"/>
    </location>
</feature>
<evidence type="ECO:0000256" key="4">
    <source>
        <dbReference type="ARBA" id="ARBA00023242"/>
    </source>
</evidence>
<keyword evidence="3" id="KW-0677">Repeat</keyword>
<feature type="compositionally biased region" description="Basic and acidic residues" evidence="6">
    <location>
        <begin position="374"/>
        <end position="383"/>
    </location>
</feature>
<dbReference type="InterPro" id="IPR022100">
    <property type="entry name" value="WDHD1/CFT4_beta-prop_2nd"/>
</dbReference>
<comment type="subcellular location">
    <subcellularLocation>
        <location evidence="1">Nucleus</location>
    </subcellularLocation>
</comment>